<dbReference type="InterPro" id="IPR029787">
    <property type="entry name" value="Nucleotide_cyclase"/>
</dbReference>
<dbReference type="InterPro" id="IPR000160">
    <property type="entry name" value="GGDEF_dom"/>
</dbReference>
<evidence type="ECO:0000313" key="7">
    <source>
        <dbReference type="Proteomes" id="UP000002027"/>
    </source>
</evidence>
<feature type="transmembrane region" description="Helical" evidence="1">
    <location>
        <begin position="21"/>
        <end position="42"/>
    </location>
</feature>
<feature type="transmembrane region" description="Helical" evidence="1">
    <location>
        <begin position="286"/>
        <end position="309"/>
    </location>
</feature>
<dbReference type="PROSITE" id="PS50887">
    <property type="entry name" value="GGDEF"/>
    <property type="match status" value="1"/>
</dbReference>
<dbReference type="InParanoid" id="D1CAG3"/>
<reference evidence="6 7" key="2">
    <citation type="journal article" date="2010" name="Stand. Genomic Sci.">
        <title>Complete genome sequence of Desulfohalobium retbaense type strain (HR(100)).</title>
        <authorList>
            <person name="Spring S."/>
            <person name="Nolan M."/>
            <person name="Lapidus A."/>
            <person name="Glavina Del Rio T."/>
            <person name="Copeland A."/>
            <person name="Tice H."/>
            <person name="Cheng J.F."/>
            <person name="Lucas S."/>
            <person name="Land M."/>
            <person name="Chen F."/>
            <person name="Bruce D."/>
            <person name="Goodwin L."/>
            <person name="Pitluck S."/>
            <person name="Ivanova N."/>
            <person name="Mavromatis K."/>
            <person name="Mikhailova N."/>
            <person name="Pati A."/>
            <person name="Chen A."/>
            <person name="Palaniappan K."/>
            <person name="Hauser L."/>
            <person name="Chang Y.J."/>
            <person name="Jeffries C.D."/>
            <person name="Munk C."/>
            <person name="Kiss H."/>
            <person name="Chain P."/>
            <person name="Han C."/>
            <person name="Brettin T."/>
            <person name="Detter J.C."/>
            <person name="Schuler E."/>
            <person name="Goker M."/>
            <person name="Rohde M."/>
            <person name="Bristow J."/>
            <person name="Eisen J.A."/>
            <person name="Markowitz V."/>
            <person name="Hugenholtz P."/>
            <person name="Kyrpides N.C."/>
            <person name="Klenk H.P."/>
        </authorList>
    </citation>
    <scope>NUCLEOTIDE SEQUENCE [LARGE SCALE GENOMIC DNA]</scope>
    <source>
        <strain evidence="7">ATCC 49802 / DSM 20745 / S 6022</strain>
    </source>
</reference>
<dbReference type="SUPFAM" id="SSF55073">
    <property type="entry name" value="Nucleotide cyclase"/>
    <property type="match status" value="1"/>
</dbReference>
<feature type="transmembrane region" description="Helical" evidence="1">
    <location>
        <begin position="350"/>
        <end position="374"/>
    </location>
</feature>
<dbReference type="CDD" id="cd01949">
    <property type="entry name" value="GGDEF"/>
    <property type="match status" value="1"/>
</dbReference>
<dbReference type="Pfam" id="PF00990">
    <property type="entry name" value="GGDEF"/>
    <property type="match status" value="1"/>
</dbReference>
<feature type="transmembrane region" description="Helical" evidence="1">
    <location>
        <begin position="186"/>
        <end position="207"/>
    </location>
</feature>
<dbReference type="Proteomes" id="UP000002027">
    <property type="component" value="Chromosome 2"/>
</dbReference>
<sequence>MKWTPSRDKVGTAIVNFNLRHRLWIAGGCLSAYLIVLFLVMWNTSEPPRLGLSVAWDTTTSEWRVTRVSPISPASELPIQPGDSVIGVDGTGLTTGEPSEALAIEQSSRVEIQPAAGTEPFVADAATRAPNRVSFAIISASAVLLGLIAFLYGRGTAPFALALVCYAGAIEIIVSVAGYWQWRPALVLHGIFLPLALSSVAYLSLVFPVNRRVFVGGRSVSPSVVPISSLPVSALFVATTAVNSNVYFQLQPIFYAYYGACLAIAATAFLYSWWKSRAGRERVQLRIVMLGSVIAVAPFLTLSLIPRLVLGRDIVSPEVTLHALILLPASFAYAILRYQIMDLRLYIRRGVVYSTLVALITGAYALLLFAATLFAKDQTGASSVVAVAIMSAVFALGGDRLRHAVQRQIDRLFDRRSYDYRQQLLEFSQRMNGILDPDELADSTVQLISQTMGATHVRLYLYDPAMRSYHLWTWVGIEPDPEDQTLGPHHSVVEAVQEAEGPVQNLDVDPADEALIVPLINKGQAVALLTLGPKRVDLPYTSEDQALLSTVANQLAIATENAQLYGRMRDLYLSGIRTLAATVDAKDSYTRGHSERVAAYARAIAVELGLPQLEVETIELAGLLHDIGKIGVPDLVLQKPGRLDPDERALIMEHAALGAKILADNLALMPLVPLVRHHHEWYDGSGYPDGLSGDDIPLGAAIIAVADTYDTMTTDRPYRKAPGREPARAEILRCSGTQFNPRVVAAFLRTLDRGDWPEHPQQNVSPVVLPNRDPMAGRITAVDARAMHIVYKVAQMIGGVTDLSAFITDVTDLLRREIGVGHLELYLVDPETGDLLGQTPGPGAVTGVRVPAGQGLVGWVARYQTPARVADTHNDVRTMSMATSPMRSALAVPLAIDGRTIGVISLESRRVGVFTENDEALLTIIAQQLAQVIEVAQLHDQVKRSAMLDSLTGVANHRTLYERLEEALNAAKANDEPLAVIMIDVDGLKATNDTHGHITGDAALRAIAATLRHECRRQDTVARCGGDEFAIILPGMDQAEAVRFGDRLIEAIASGTFEANGRTLPLPSISLGAAAYPADGDRPVELITVADQRMYRHKAARPTVPRSWSLYAS</sequence>
<dbReference type="eggNOG" id="COG0793">
    <property type="taxonomic scope" value="Bacteria"/>
</dbReference>
<protein>
    <submittedName>
        <fullName evidence="6">Diguanylate cyclase and metal dependent phosphohydrolase</fullName>
    </submittedName>
</protein>
<dbReference type="EMBL" id="CP001824">
    <property type="protein sequence ID" value="ACZ40806.1"/>
    <property type="molecule type" value="Genomic_DNA"/>
</dbReference>
<dbReference type="InterPro" id="IPR036034">
    <property type="entry name" value="PDZ_sf"/>
</dbReference>
<dbReference type="InterPro" id="IPR037522">
    <property type="entry name" value="HD_GYP_dom"/>
</dbReference>
<gene>
    <name evidence="6" type="ordered locus">Sthe_3406</name>
</gene>
<evidence type="ECO:0000313" key="6">
    <source>
        <dbReference type="EMBL" id="ACZ40806.1"/>
    </source>
</evidence>
<dbReference type="SMART" id="SM00267">
    <property type="entry name" value="GGDEF"/>
    <property type="match status" value="1"/>
</dbReference>
<keyword evidence="1" id="KW-0472">Membrane</keyword>
<evidence type="ECO:0000259" key="4">
    <source>
        <dbReference type="PROSITE" id="PS51831"/>
    </source>
</evidence>
<accession>D1CAG3</accession>
<feature type="domain" description="GGDEF" evidence="3">
    <location>
        <begin position="976"/>
        <end position="1113"/>
    </location>
</feature>
<dbReference type="eggNOG" id="COG2199">
    <property type="taxonomic scope" value="Bacteria"/>
</dbReference>
<keyword evidence="7" id="KW-1185">Reference proteome</keyword>
<dbReference type="PANTHER" id="PTHR43155:SF2">
    <property type="entry name" value="CYCLIC DI-GMP PHOSPHODIESTERASE PA4108"/>
    <property type="match status" value="1"/>
</dbReference>
<feature type="transmembrane region" description="Helical" evidence="1">
    <location>
        <begin position="219"/>
        <end position="242"/>
    </location>
</feature>
<dbReference type="SMART" id="SM00065">
    <property type="entry name" value="GAF"/>
    <property type="match status" value="2"/>
</dbReference>
<dbReference type="InterPro" id="IPR029016">
    <property type="entry name" value="GAF-like_dom_sf"/>
</dbReference>
<proteinExistence type="predicted"/>
<keyword evidence="1" id="KW-0812">Transmembrane</keyword>
<evidence type="ECO:0000259" key="3">
    <source>
        <dbReference type="PROSITE" id="PS50887"/>
    </source>
</evidence>
<dbReference type="RefSeq" id="WP_012873841.1">
    <property type="nucleotide sequence ID" value="NC_013524.1"/>
</dbReference>
<dbReference type="InterPro" id="IPR006675">
    <property type="entry name" value="HDIG_dom"/>
</dbReference>
<dbReference type="SUPFAM" id="SSF55781">
    <property type="entry name" value="GAF domain-like"/>
    <property type="match status" value="2"/>
</dbReference>
<keyword evidence="6" id="KW-0378">Hydrolase</keyword>
<dbReference type="Gene3D" id="3.30.70.270">
    <property type="match status" value="1"/>
</dbReference>
<dbReference type="STRING" id="479434.Sthe_3406"/>
<dbReference type="InterPro" id="IPR006674">
    <property type="entry name" value="HD_domain"/>
</dbReference>
<dbReference type="HOGENOM" id="CLU_281433_0_0_0"/>
<dbReference type="eggNOG" id="COG2203">
    <property type="taxonomic scope" value="Bacteria"/>
</dbReference>
<dbReference type="AlphaFoldDB" id="D1CAG3"/>
<evidence type="ECO:0000259" key="2">
    <source>
        <dbReference type="PROSITE" id="PS50106"/>
    </source>
</evidence>
<dbReference type="InterPro" id="IPR001478">
    <property type="entry name" value="PDZ"/>
</dbReference>
<dbReference type="NCBIfam" id="TIGR00277">
    <property type="entry name" value="HDIG"/>
    <property type="match status" value="1"/>
</dbReference>
<feature type="domain" description="PDZ" evidence="2">
    <location>
        <begin position="39"/>
        <end position="102"/>
    </location>
</feature>
<dbReference type="CDD" id="cd00077">
    <property type="entry name" value="HDc"/>
    <property type="match status" value="1"/>
</dbReference>
<dbReference type="SUPFAM" id="SSF50156">
    <property type="entry name" value="PDZ domain-like"/>
    <property type="match status" value="1"/>
</dbReference>
<dbReference type="SUPFAM" id="SSF109604">
    <property type="entry name" value="HD-domain/PDEase-like"/>
    <property type="match status" value="1"/>
</dbReference>
<dbReference type="InterPro" id="IPR003018">
    <property type="entry name" value="GAF"/>
</dbReference>
<dbReference type="NCBIfam" id="TIGR00254">
    <property type="entry name" value="GGDEF"/>
    <property type="match status" value="1"/>
</dbReference>
<dbReference type="OrthoDB" id="9804747at2"/>
<feature type="transmembrane region" description="Helical" evidence="1">
    <location>
        <begin position="133"/>
        <end position="152"/>
    </location>
</feature>
<feature type="transmembrane region" description="Helical" evidence="1">
    <location>
        <begin position="321"/>
        <end position="338"/>
    </location>
</feature>
<dbReference type="PROSITE" id="PS51831">
    <property type="entry name" value="HD"/>
    <property type="match status" value="1"/>
</dbReference>
<feature type="transmembrane region" description="Helical" evidence="1">
    <location>
        <begin position="159"/>
        <end position="180"/>
    </location>
</feature>
<dbReference type="Pfam" id="PF13487">
    <property type="entry name" value="HD_5"/>
    <property type="match status" value="1"/>
</dbReference>
<dbReference type="KEGG" id="sti:Sthe_3406"/>
<dbReference type="Pfam" id="PF01590">
    <property type="entry name" value="GAF"/>
    <property type="match status" value="1"/>
</dbReference>
<dbReference type="InterPro" id="IPR043128">
    <property type="entry name" value="Rev_trsase/Diguanyl_cyclase"/>
</dbReference>
<dbReference type="SMART" id="SM00471">
    <property type="entry name" value="HDc"/>
    <property type="match status" value="1"/>
</dbReference>
<feature type="domain" description="HD-GYP" evidence="5">
    <location>
        <begin position="568"/>
        <end position="763"/>
    </location>
</feature>
<dbReference type="PROSITE" id="PS51832">
    <property type="entry name" value="HD_GYP"/>
    <property type="match status" value="1"/>
</dbReference>
<feature type="transmembrane region" description="Helical" evidence="1">
    <location>
        <begin position="254"/>
        <end position="274"/>
    </location>
</feature>
<dbReference type="eggNOG" id="COG3437">
    <property type="taxonomic scope" value="Bacteria"/>
</dbReference>
<dbReference type="Pfam" id="PF13185">
    <property type="entry name" value="GAF_2"/>
    <property type="match status" value="1"/>
</dbReference>
<dbReference type="GO" id="GO:0016787">
    <property type="term" value="F:hydrolase activity"/>
    <property type="evidence" value="ECO:0007669"/>
    <property type="project" value="UniProtKB-KW"/>
</dbReference>
<reference evidence="7" key="1">
    <citation type="submission" date="2009-11" db="EMBL/GenBank/DDBJ databases">
        <title>The complete chromosome 2 of Sphaerobacter thermophilus DSM 20745.</title>
        <authorList>
            <person name="Lucas S."/>
            <person name="Copeland A."/>
            <person name="Lapidus A."/>
            <person name="Glavina del Rio T."/>
            <person name="Dalin E."/>
            <person name="Tice H."/>
            <person name="Bruce D."/>
            <person name="Goodwin L."/>
            <person name="Pitluck S."/>
            <person name="Kyrpides N."/>
            <person name="Mavromatis K."/>
            <person name="Ivanova N."/>
            <person name="Mikhailova N."/>
            <person name="LaButti K.M."/>
            <person name="Clum A."/>
            <person name="Sun H.I."/>
            <person name="Brettin T."/>
            <person name="Detter J.C."/>
            <person name="Han C."/>
            <person name="Larimer F."/>
            <person name="Land M."/>
            <person name="Hauser L."/>
            <person name="Markowitz V."/>
            <person name="Cheng J.F."/>
            <person name="Hugenholtz P."/>
            <person name="Woyke T."/>
            <person name="Wu D."/>
            <person name="Steenblock K."/>
            <person name="Schneider S."/>
            <person name="Pukall R."/>
            <person name="Goeker M."/>
            <person name="Klenk H.P."/>
            <person name="Eisen J.A."/>
        </authorList>
    </citation>
    <scope>NUCLEOTIDE SEQUENCE [LARGE SCALE GENOMIC DNA]</scope>
    <source>
        <strain evidence="7">ATCC 49802 / DSM 20745 / S 6022</strain>
    </source>
</reference>
<dbReference type="PANTHER" id="PTHR43155">
    <property type="entry name" value="CYCLIC DI-GMP PHOSPHODIESTERASE PA4108-RELATED"/>
    <property type="match status" value="1"/>
</dbReference>
<evidence type="ECO:0000259" key="5">
    <source>
        <dbReference type="PROSITE" id="PS51832"/>
    </source>
</evidence>
<dbReference type="InterPro" id="IPR003607">
    <property type="entry name" value="HD/PDEase_dom"/>
</dbReference>
<name>D1CAG3_SPHTD</name>
<dbReference type="Gene3D" id="3.30.450.40">
    <property type="match status" value="2"/>
</dbReference>
<dbReference type="eggNOG" id="COG2205">
    <property type="taxonomic scope" value="Bacteria"/>
</dbReference>
<dbReference type="eggNOG" id="COG0477">
    <property type="taxonomic scope" value="Bacteria"/>
</dbReference>
<keyword evidence="1" id="KW-1133">Transmembrane helix</keyword>
<organism evidence="6 7">
    <name type="scientific">Sphaerobacter thermophilus (strain ATCC 49802 / DSM 20745 / KCCM 41009 / NCIMB 13125 / S 6022)</name>
    <dbReference type="NCBI Taxonomy" id="479434"/>
    <lineage>
        <taxon>Bacteria</taxon>
        <taxon>Pseudomonadati</taxon>
        <taxon>Thermomicrobiota</taxon>
        <taxon>Thermomicrobia</taxon>
        <taxon>Sphaerobacterales</taxon>
        <taxon>Sphaerobacterineae</taxon>
        <taxon>Sphaerobacteraceae</taxon>
        <taxon>Sphaerobacter</taxon>
    </lineage>
</organism>
<dbReference type="Gene3D" id="1.10.3210.10">
    <property type="entry name" value="Hypothetical protein af1432"/>
    <property type="match status" value="1"/>
</dbReference>
<evidence type="ECO:0000256" key="1">
    <source>
        <dbReference type="SAM" id="Phobius"/>
    </source>
</evidence>
<feature type="domain" description="HD" evidence="4">
    <location>
        <begin position="590"/>
        <end position="712"/>
    </location>
</feature>
<dbReference type="PROSITE" id="PS50106">
    <property type="entry name" value="PDZ"/>
    <property type="match status" value="1"/>
</dbReference>